<evidence type="ECO:0000256" key="1">
    <source>
        <dbReference type="SAM" id="Phobius"/>
    </source>
</evidence>
<feature type="transmembrane region" description="Helical" evidence="1">
    <location>
        <begin position="78"/>
        <end position="104"/>
    </location>
</feature>
<dbReference type="OrthoDB" id="10534399at2759"/>
<proteinExistence type="predicted"/>
<keyword evidence="3" id="KW-1185">Reference proteome</keyword>
<reference evidence="2 3" key="1">
    <citation type="journal article" date="2009" name="Nature">
        <title>Evolution of pathogenicity and sexual reproduction in eight Candida genomes.</title>
        <authorList>
            <person name="Butler G."/>
            <person name="Rasmussen M.D."/>
            <person name="Lin M.F."/>
            <person name="Santos M.A."/>
            <person name="Sakthikumar S."/>
            <person name="Munro C.A."/>
            <person name="Rheinbay E."/>
            <person name="Grabherr M."/>
            <person name="Forche A."/>
            <person name="Reedy J.L."/>
            <person name="Agrafioti I."/>
            <person name="Arnaud M.B."/>
            <person name="Bates S."/>
            <person name="Brown A.J."/>
            <person name="Brunke S."/>
            <person name="Costanzo M.C."/>
            <person name="Fitzpatrick D.A."/>
            <person name="de Groot P.W."/>
            <person name="Harris D."/>
            <person name="Hoyer L.L."/>
            <person name="Hube B."/>
            <person name="Klis F.M."/>
            <person name="Kodira C."/>
            <person name="Lennard N."/>
            <person name="Logue M.E."/>
            <person name="Martin R."/>
            <person name="Neiman A.M."/>
            <person name="Nikolaou E."/>
            <person name="Quail M.A."/>
            <person name="Quinn J."/>
            <person name="Santos M.C."/>
            <person name="Schmitzberger F.F."/>
            <person name="Sherlock G."/>
            <person name="Shah P."/>
            <person name="Silverstein K.A."/>
            <person name="Skrzypek M.S."/>
            <person name="Soll D."/>
            <person name="Staggs R."/>
            <person name="Stansfield I."/>
            <person name="Stumpf M.P."/>
            <person name="Sudbery P.E."/>
            <person name="Srikantha T."/>
            <person name="Zeng Q."/>
            <person name="Berman J."/>
            <person name="Berriman M."/>
            <person name="Heitman J."/>
            <person name="Gow N.A."/>
            <person name="Lorenz M.C."/>
            <person name="Birren B.W."/>
            <person name="Kellis M."/>
            <person name="Cuomo C.A."/>
        </authorList>
    </citation>
    <scope>NUCLEOTIDE SEQUENCE [LARGE SCALE GENOMIC DNA]</scope>
    <source>
        <strain evidence="3">ATCC MYA-3404 / T1</strain>
    </source>
</reference>
<sequence>MLTEYPNYVQELYFGFKVVMFISLLGVLMSEIFPELLQVPPKTELLMNQQAFLDYASERLSYFVSTAHEWTLIEAFGFILKIGISTLVFCVAIIVVSCTTVVKFLYDVISLSSQNFGRSITAGILLLSYLMYGAVVSHNHAQRSKQSIFMLTMNSQGRSQRNRILIPEVNNSLFEYLYNKFQTRYFMFLAAFKSNNSHYNFPRIDFTMSAPQILDQIGPELHSSPFNSTLLTTELYKSTMDKSVPIVTLLGRDELHFKSLKHFKVWFLRQHSHGQNTPCESSKRLAHLKRELKRNMSRVHDSPKPESVQELSAQISLFTSLPYLSFYSGSAVFEILRYSTWNSYPWLNHQVLKIVKRNPSIDFNHLMYILVKIPLKVPKSFPLRHTPRQALQSANYFRGEELSD</sequence>
<dbReference type="EMBL" id="GG692396">
    <property type="protein sequence ID" value="EER34478.1"/>
    <property type="molecule type" value="Genomic_DNA"/>
</dbReference>
<keyword evidence="1" id="KW-0812">Transmembrane</keyword>
<dbReference type="Proteomes" id="UP000002037">
    <property type="component" value="Unassembled WGS sequence"/>
</dbReference>
<keyword evidence="1" id="KW-0472">Membrane</keyword>
<keyword evidence="1" id="KW-1133">Transmembrane helix</keyword>
<dbReference type="RefSeq" id="XP_002547033.1">
    <property type="nucleotide sequence ID" value="XM_002546987.1"/>
</dbReference>
<accession>C5M658</accession>
<dbReference type="GeneID" id="8301066"/>
<protein>
    <submittedName>
        <fullName evidence="2">Uncharacterized protein</fullName>
    </submittedName>
</protein>
<evidence type="ECO:0000313" key="2">
    <source>
        <dbReference type="EMBL" id="EER34478.1"/>
    </source>
</evidence>
<dbReference type="KEGG" id="ctp:CTRG_01339"/>
<feature type="transmembrane region" description="Helical" evidence="1">
    <location>
        <begin position="116"/>
        <end position="135"/>
    </location>
</feature>
<evidence type="ECO:0000313" key="3">
    <source>
        <dbReference type="Proteomes" id="UP000002037"/>
    </source>
</evidence>
<dbReference type="HOGENOM" id="CLU_681514_0_0_1"/>
<dbReference type="AlphaFoldDB" id="C5M658"/>
<gene>
    <name evidence="2" type="ORF">CTRG_01339</name>
</gene>
<organism evidence="2 3">
    <name type="scientific">Candida tropicalis (strain ATCC MYA-3404 / T1)</name>
    <name type="common">Yeast</name>
    <dbReference type="NCBI Taxonomy" id="294747"/>
    <lineage>
        <taxon>Eukaryota</taxon>
        <taxon>Fungi</taxon>
        <taxon>Dikarya</taxon>
        <taxon>Ascomycota</taxon>
        <taxon>Saccharomycotina</taxon>
        <taxon>Pichiomycetes</taxon>
        <taxon>Debaryomycetaceae</taxon>
        <taxon>Candida/Lodderomyces clade</taxon>
        <taxon>Candida</taxon>
    </lineage>
</organism>
<dbReference type="VEuPathDB" id="FungiDB:CTRG_01339"/>
<feature type="transmembrane region" description="Helical" evidence="1">
    <location>
        <begin position="12"/>
        <end position="33"/>
    </location>
</feature>
<name>C5M658_CANTT</name>